<dbReference type="EMBL" id="VSSQ01078205">
    <property type="protein sequence ID" value="MPN28071.1"/>
    <property type="molecule type" value="Genomic_DNA"/>
</dbReference>
<reference evidence="1" key="1">
    <citation type="submission" date="2019-08" db="EMBL/GenBank/DDBJ databases">
        <authorList>
            <person name="Kucharzyk K."/>
            <person name="Murdoch R.W."/>
            <person name="Higgins S."/>
            <person name="Loffler F."/>
        </authorList>
    </citation>
    <scope>NUCLEOTIDE SEQUENCE</scope>
</reference>
<dbReference type="AlphaFoldDB" id="A0A645GMA0"/>
<name>A0A645GMA0_9ZZZZ</name>
<gene>
    <name evidence="1" type="ORF">SDC9_175510</name>
</gene>
<protein>
    <recommendedName>
        <fullName evidence="2">Metallo-beta-lactamase domain-containing protein</fullName>
    </recommendedName>
</protein>
<comment type="caution">
    <text evidence="1">The sequence shown here is derived from an EMBL/GenBank/DDBJ whole genome shotgun (WGS) entry which is preliminary data.</text>
</comment>
<organism evidence="1">
    <name type="scientific">bioreactor metagenome</name>
    <dbReference type="NCBI Taxonomy" id="1076179"/>
    <lineage>
        <taxon>unclassified sequences</taxon>
        <taxon>metagenomes</taxon>
        <taxon>ecological metagenomes</taxon>
    </lineage>
</organism>
<proteinExistence type="predicted"/>
<evidence type="ECO:0000313" key="1">
    <source>
        <dbReference type="EMBL" id="MPN28071.1"/>
    </source>
</evidence>
<sequence>MEQYRFLYDDMAENILAQTKSIDLAFLPVNGRDGWRERLGMIGNLDAAEALGLAQQIHCEVLIPIHNDLFQVNHVNPAVLADLLDRCAPRQKVHWLQPGEKFFFQK</sequence>
<accession>A0A645GMA0</accession>
<evidence type="ECO:0008006" key="2">
    <source>
        <dbReference type="Google" id="ProtNLM"/>
    </source>
</evidence>
<dbReference type="Gene3D" id="3.60.15.10">
    <property type="entry name" value="Ribonuclease Z/Hydroxyacylglutathione hydrolase-like"/>
    <property type="match status" value="1"/>
</dbReference>
<dbReference type="InterPro" id="IPR036866">
    <property type="entry name" value="RibonucZ/Hydroxyglut_hydro"/>
</dbReference>